<evidence type="ECO:0000313" key="2">
    <source>
        <dbReference type="EMBL" id="KAI1881698.1"/>
    </source>
</evidence>
<dbReference type="Proteomes" id="UP000829685">
    <property type="component" value="Unassembled WGS sequence"/>
</dbReference>
<sequence length="108" mass="13048">MPRSKPYTLTHGDLTSVNIMVKDGNLSGFIDFEYSGYYPRWWEYARHAMWFSEEDRQWKDLLRKYMRNHDEMNEAGSRWWRACNALAKYPDKDTTQERLKELFDGEPA</sequence>
<dbReference type="PANTHER" id="PTHR21310">
    <property type="entry name" value="AMINOGLYCOSIDE PHOSPHOTRANSFERASE-RELATED-RELATED"/>
    <property type="match status" value="1"/>
</dbReference>
<dbReference type="InterPro" id="IPR051678">
    <property type="entry name" value="AGP_Transferase"/>
</dbReference>
<name>A0A9Q0ASB4_9PEZI</name>
<dbReference type="AlphaFoldDB" id="A0A9Q0ASB4"/>
<dbReference type="InterPro" id="IPR002575">
    <property type="entry name" value="Aminoglycoside_PTrfase"/>
</dbReference>
<organism evidence="2 3">
    <name type="scientific">Neoarthrinium moseri</name>
    <dbReference type="NCBI Taxonomy" id="1658444"/>
    <lineage>
        <taxon>Eukaryota</taxon>
        <taxon>Fungi</taxon>
        <taxon>Dikarya</taxon>
        <taxon>Ascomycota</taxon>
        <taxon>Pezizomycotina</taxon>
        <taxon>Sordariomycetes</taxon>
        <taxon>Xylariomycetidae</taxon>
        <taxon>Amphisphaeriales</taxon>
        <taxon>Apiosporaceae</taxon>
        <taxon>Neoarthrinium</taxon>
    </lineage>
</organism>
<protein>
    <recommendedName>
        <fullName evidence="1">Aminoglycoside phosphotransferase domain-containing protein</fullName>
    </recommendedName>
</protein>
<dbReference type="SUPFAM" id="SSF56112">
    <property type="entry name" value="Protein kinase-like (PK-like)"/>
    <property type="match status" value="1"/>
</dbReference>
<keyword evidence="3" id="KW-1185">Reference proteome</keyword>
<gene>
    <name evidence="2" type="ORF">JX265_000524</name>
</gene>
<dbReference type="Pfam" id="PF01636">
    <property type="entry name" value="APH"/>
    <property type="match status" value="1"/>
</dbReference>
<evidence type="ECO:0000313" key="3">
    <source>
        <dbReference type="Proteomes" id="UP000829685"/>
    </source>
</evidence>
<dbReference type="InterPro" id="IPR011009">
    <property type="entry name" value="Kinase-like_dom_sf"/>
</dbReference>
<dbReference type="OrthoDB" id="2906425at2759"/>
<evidence type="ECO:0000259" key="1">
    <source>
        <dbReference type="Pfam" id="PF01636"/>
    </source>
</evidence>
<reference evidence="2" key="1">
    <citation type="submission" date="2021-03" db="EMBL/GenBank/DDBJ databases">
        <title>Revisited historic fungal species revealed as producer of novel bioactive compounds through whole genome sequencing and comparative genomics.</title>
        <authorList>
            <person name="Vignolle G.A."/>
            <person name="Hochenegger N."/>
            <person name="Mach R.L."/>
            <person name="Mach-Aigner A.R."/>
            <person name="Javad Rahimi M."/>
            <person name="Salim K.A."/>
            <person name="Chan C.M."/>
            <person name="Lim L.B.L."/>
            <person name="Cai F."/>
            <person name="Druzhinina I.S."/>
            <person name="U'Ren J.M."/>
            <person name="Derntl C."/>
        </authorList>
    </citation>
    <scope>NUCLEOTIDE SEQUENCE</scope>
    <source>
        <strain evidence="2">TUCIM 5799</strain>
    </source>
</reference>
<dbReference type="EMBL" id="JAFIMR010000001">
    <property type="protein sequence ID" value="KAI1881698.1"/>
    <property type="molecule type" value="Genomic_DNA"/>
</dbReference>
<proteinExistence type="predicted"/>
<dbReference type="PANTHER" id="PTHR21310:SF15">
    <property type="entry name" value="AMINOGLYCOSIDE PHOSPHOTRANSFERASE DOMAIN-CONTAINING PROTEIN"/>
    <property type="match status" value="1"/>
</dbReference>
<dbReference type="Gene3D" id="3.90.1200.10">
    <property type="match status" value="1"/>
</dbReference>
<feature type="domain" description="Aminoglycoside phosphotransferase" evidence="1">
    <location>
        <begin position="2"/>
        <end position="60"/>
    </location>
</feature>
<comment type="caution">
    <text evidence="2">The sequence shown here is derived from an EMBL/GenBank/DDBJ whole genome shotgun (WGS) entry which is preliminary data.</text>
</comment>
<accession>A0A9Q0ASB4</accession>